<protein>
    <submittedName>
        <fullName evidence="2">Uncharacterized protein</fullName>
    </submittedName>
</protein>
<evidence type="ECO:0000256" key="1">
    <source>
        <dbReference type="SAM" id="Phobius"/>
    </source>
</evidence>
<reference evidence="2 3" key="1">
    <citation type="journal article" date="2019" name="Nat. Microbiol.">
        <title>Mediterranean grassland soil C-N compound turnover is dependent on rainfall and depth, and is mediated by genomically divergent microorganisms.</title>
        <authorList>
            <person name="Diamond S."/>
            <person name="Andeer P.F."/>
            <person name="Li Z."/>
            <person name="Crits-Christoph A."/>
            <person name="Burstein D."/>
            <person name="Anantharaman K."/>
            <person name="Lane K.R."/>
            <person name="Thomas B.C."/>
            <person name="Pan C."/>
            <person name="Northen T.R."/>
            <person name="Banfield J.F."/>
        </authorList>
    </citation>
    <scope>NUCLEOTIDE SEQUENCE [LARGE SCALE GENOMIC DNA]</scope>
    <source>
        <strain evidence="2">NP_4</strain>
    </source>
</reference>
<keyword evidence="1" id="KW-0812">Transmembrane</keyword>
<dbReference type="EMBL" id="VBAL01000039">
    <property type="protein sequence ID" value="TMJ04650.1"/>
    <property type="molecule type" value="Genomic_DNA"/>
</dbReference>
<feature type="transmembrane region" description="Helical" evidence="1">
    <location>
        <begin position="32"/>
        <end position="55"/>
    </location>
</feature>
<organism evidence="2 3">
    <name type="scientific">Candidatus Segetimicrobium genomatis</name>
    <dbReference type="NCBI Taxonomy" id="2569760"/>
    <lineage>
        <taxon>Bacteria</taxon>
        <taxon>Bacillati</taxon>
        <taxon>Candidatus Sysuimicrobiota</taxon>
        <taxon>Candidatus Sysuimicrobiia</taxon>
        <taxon>Candidatus Sysuimicrobiales</taxon>
        <taxon>Candidatus Segetimicrobiaceae</taxon>
        <taxon>Candidatus Segetimicrobium</taxon>
    </lineage>
</organism>
<dbReference type="AlphaFoldDB" id="A0A537L9I8"/>
<evidence type="ECO:0000313" key="3">
    <source>
        <dbReference type="Proteomes" id="UP000319353"/>
    </source>
</evidence>
<feature type="transmembrane region" description="Helical" evidence="1">
    <location>
        <begin position="157"/>
        <end position="176"/>
    </location>
</feature>
<name>A0A537L9I8_9BACT</name>
<accession>A0A537L9I8</accession>
<comment type="caution">
    <text evidence="2">The sequence shown here is derived from an EMBL/GenBank/DDBJ whole genome shotgun (WGS) entry which is preliminary data.</text>
</comment>
<keyword evidence="1" id="KW-0472">Membrane</keyword>
<feature type="transmembrane region" description="Helical" evidence="1">
    <location>
        <begin position="83"/>
        <end position="104"/>
    </location>
</feature>
<evidence type="ECO:0000313" key="2">
    <source>
        <dbReference type="EMBL" id="TMJ04650.1"/>
    </source>
</evidence>
<gene>
    <name evidence="2" type="ORF">E6H01_04110</name>
</gene>
<feature type="transmembrane region" description="Helical" evidence="1">
    <location>
        <begin position="124"/>
        <end position="145"/>
    </location>
</feature>
<dbReference type="Proteomes" id="UP000319353">
    <property type="component" value="Unassembled WGS sequence"/>
</dbReference>
<proteinExistence type="predicted"/>
<keyword evidence="1" id="KW-1133">Transmembrane helix</keyword>
<feature type="transmembrane region" description="Helical" evidence="1">
    <location>
        <begin position="188"/>
        <end position="215"/>
    </location>
</feature>
<sequence length="356" mass="37016">MLLGSIVLLIGLFGAFSGSVSGAIAASGTVFVAYIGATIAVLIAAFLIGSGLIVYSTGTGSLQWIDLTIAARHGVSSGTRNKALISGVVFLVYGVVGLAAVVGLVNLMSLSVSGSTGSSILTEWILASILLIVAAVLFTSFTHALRAETGSLDSVGGTGLLAYSITNLVAVLLLVIPLRSGAGAGLQAAIVVLIGAVMALMVIPIIGIVIFSLMIGHGMRLRKIRARATMPSGPSIQPVFAMPFYEVAGMPAPSGRAQPGPAAAPPTVAAPESVVAGPGKGGGWVVRIQSQLDDLEKAMRDQKDFLLQLDRGLMEGRIENPVYQTMKQSRLNRIAELETEIADKRRMLEQREPENR</sequence>